<accession>A0ABY1HIU3</accession>
<organism evidence="2 3">
    <name type="scientific">Moritella viscosa</name>
    <dbReference type="NCBI Taxonomy" id="80854"/>
    <lineage>
        <taxon>Bacteria</taxon>
        <taxon>Pseudomonadati</taxon>
        <taxon>Pseudomonadota</taxon>
        <taxon>Gammaproteobacteria</taxon>
        <taxon>Alteromonadales</taxon>
        <taxon>Moritellaceae</taxon>
        <taxon>Moritella</taxon>
    </lineage>
</organism>
<name>A0ABY1HIU3_9GAMM</name>
<dbReference type="EMBL" id="FPLJ01000113">
    <property type="protein sequence ID" value="SGZ01459.1"/>
    <property type="molecule type" value="Genomic_DNA"/>
</dbReference>
<dbReference type="GeneID" id="61297949"/>
<gene>
    <name evidence="2" type="ORF">MT2528_4224</name>
</gene>
<evidence type="ECO:0000313" key="3">
    <source>
        <dbReference type="Proteomes" id="UP000182660"/>
    </source>
</evidence>
<dbReference type="RefSeq" id="WP_075473473.1">
    <property type="nucleotide sequence ID" value="NZ_CAWQZC010000009.1"/>
</dbReference>
<comment type="caution">
    <text evidence="2">The sequence shown here is derived from an EMBL/GenBank/DDBJ whole genome shotgun (WGS) entry which is preliminary data.</text>
</comment>
<feature type="domain" description="DUF2268" evidence="1">
    <location>
        <begin position="25"/>
        <end position="211"/>
    </location>
</feature>
<protein>
    <recommendedName>
        <fullName evidence="1">DUF2268 domain-containing protein</fullName>
    </recommendedName>
</protein>
<evidence type="ECO:0000259" key="1">
    <source>
        <dbReference type="Pfam" id="PF10026"/>
    </source>
</evidence>
<reference evidence="2 3" key="1">
    <citation type="submission" date="2016-11" db="EMBL/GenBank/DDBJ databases">
        <authorList>
            <person name="Klemetsen T."/>
        </authorList>
    </citation>
    <scope>NUCLEOTIDE SEQUENCE [LARGE SCALE GENOMIC DNA]</scope>
    <source>
        <strain evidence="2">MT 2528</strain>
    </source>
</reference>
<evidence type="ECO:0000313" key="2">
    <source>
        <dbReference type="EMBL" id="SGZ01459.1"/>
    </source>
</evidence>
<dbReference type="Pfam" id="PF10026">
    <property type="entry name" value="DUF2268"/>
    <property type="match status" value="1"/>
</dbReference>
<dbReference type="InterPro" id="IPR018728">
    <property type="entry name" value="DUF2268"/>
</dbReference>
<dbReference type="Proteomes" id="UP000182660">
    <property type="component" value="Unassembled WGS sequence"/>
</dbReference>
<keyword evidence="3" id="KW-1185">Reference proteome</keyword>
<sequence>MNIFLHKLNAHGKFDDFLTRLDSLFDKALECIGEKLPLEDVNIDVVISEGNFVIPEFGFSGYSPSSEQIMLFFDLDNDNLNTALNTEFIPNLGHEIHHCFRHKGVGYGDTLQEALISEGLACHFETELRNGDIPFYAKAINQDMIDVLHSRMLSEATNLKYNHNAWFFGVEPDSIPLHAGYTLGYYIVSNYIKKTGIPSSQLWDISASEFFDVTSL</sequence>
<proteinExistence type="predicted"/>